<feature type="compositionally biased region" description="Acidic residues" evidence="1">
    <location>
        <begin position="193"/>
        <end position="211"/>
    </location>
</feature>
<reference evidence="3 4" key="1">
    <citation type="journal article" date="2013" name="Genome Biol.">
        <title>Genome of Acanthamoeba castellanii highlights extensive lateral gene transfer and early evolution of tyrosine kinase signaling.</title>
        <authorList>
            <person name="Clarke M."/>
            <person name="Lohan A.J."/>
            <person name="Liu B."/>
            <person name="Lagkouvardos I."/>
            <person name="Roy S."/>
            <person name="Zafar N."/>
            <person name="Bertelli C."/>
            <person name="Schilde C."/>
            <person name="Kianianmomeni A."/>
            <person name="Burglin T.R."/>
            <person name="Frech C."/>
            <person name="Turcotte B."/>
            <person name="Kopec K.O."/>
            <person name="Synnott J.M."/>
            <person name="Choo C."/>
            <person name="Paponov I."/>
            <person name="Finkler A."/>
            <person name="Soon Heng Tan C."/>
            <person name="Hutchins A.P."/>
            <person name="Weinmeier T."/>
            <person name="Rattei T."/>
            <person name="Chu J.S."/>
            <person name="Gimenez G."/>
            <person name="Irimia M."/>
            <person name="Rigden D.J."/>
            <person name="Fitzpatrick D.A."/>
            <person name="Lorenzo-Morales J."/>
            <person name="Bateman A."/>
            <person name="Chiu C.H."/>
            <person name="Tang P."/>
            <person name="Hegemann P."/>
            <person name="Fromm H."/>
            <person name="Raoult D."/>
            <person name="Greub G."/>
            <person name="Miranda-Saavedra D."/>
            <person name="Chen N."/>
            <person name="Nash P."/>
            <person name="Ginger M.L."/>
            <person name="Horn M."/>
            <person name="Schaap P."/>
            <person name="Caler L."/>
            <person name="Loftus B."/>
        </authorList>
    </citation>
    <scope>NUCLEOTIDE SEQUENCE [LARGE SCALE GENOMIC DNA]</scope>
    <source>
        <strain evidence="3 4">Neff</strain>
    </source>
</reference>
<feature type="region of interest" description="Disordered" evidence="1">
    <location>
        <begin position="151"/>
        <end position="220"/>
    </location>
</feature>
<dbReference type="InterPro" id="IPR050618">
    <property type="entry name" value="Ubq-SigPath_Reg"/>
</dbReference>
<organism evidence="3 4">
    <name type="scientific">Acanthamoeba castellanii (strain ATCC 30010 / Neff)</name>
    <dbReference type="NCBI Taxonomy" id="1257118"/>
    <lineage>
        <taxon>Eukaryota</taxon>
        <taxon>Amoebozoa</taxon>
        <taxon>Discosea</taxon>
        <taxon>Longamoebia</taxon>
        <taxon>Centramoebida</taxon>
        <taxon>Acanthamoebidae</taxon>
        <taxon>Acanthamoeba</taxon>
    </lineage>
</organism>
<evidence type="ECO:0000256" key="1">
    <source>
        <dbReference type="SAM" id="MobiDB-lite"/>
    </source>
</evidence>
<dbReference type="OrthoDB" id="14767at2759"/>
<dbReference type="AlphaFoldDB" id="L8GTL1"/>
<accession>L8GTL1</accession>
<dbReference type="InterPro" id="IPR013320">
    <property type="entry name" value="ConA-like_dom_sf"/>
</dbReference>
<dbReference type="VEuPathDB" id="AmoebaDB:ACA1_015800"/>
<dbReference type="Proteomes" id="UP000011083">
    <property type="component" value="Unassembled WGS sequence"/>
</dbReference>
<dbReference type="STRING" id="1257118.L8GTL1"/>
<dbReference type="InterPro" id="IPR043136">
    <property type="entry name" value="B30.2/SPRY_sf"/>
</dbReference>
<evidence type="ECO:0000313" key="4">
    <source>
        <dbReference type="Proteomes" id="UP000011083"/>
    </source>
</evidence>
<evidence type="ECO:0000313" key="3">
    <source>
        <dbReference type="EMBL" id="ELR15943.1"/>
    </source>
</evidence>
<proteinExistence type="predicted"/>
<evidence type="ECO:0000259" key="2">
    <source>
        <dbReference type="PROSITE" id="PS50188"/>
    </source>
</evidence>
<sequence length="537" mass="60444">MNGEVDWAALYVQRKRQFDRVGTIRLSPQDVLPDLLEISDDGLSVRSYGYHADDGRVFAQSGIGRKWGPTFTTGDVIGCGVNFLSRSLFFTKNGELLGVAVQKLKHCRKFYPIVTLHSAGARVRLNFGDRPFVFPVGEHIRQIDEAFKESERLEEREKNELERKRRRGSLEPSGNGAKKSDEEDEDQSHKADEESDDEDEDEDEEDEDDEGAIASNWEGTTDDTFADILERITHEGAETDEELIEPYFRMENIDVDTIPVEELFEMTRELAIYIQASHAESSTWDLAPNVFRPDMTENDYRLVLADLRLLRNMAAYSTASPSIQAVLAYYSSAAQSTPHIGVTRWQAFTDAEKRRCLILALEAIGRDYELCVCRRDVAILKSTKIADTNEQKQSTIERVRERMTPLVHPPPAVLQQSDKEIAIWTLKEFERQLEASQLAIVEQTRKLVGIKYWWESLGESLGMVARRERTVASPHLRTSPVMCLLGTGYHLWFAARRLLSPLAAEAAPAPAPDPTSAPAHPAPAAAPPQPPHDDPPA</sequence>
<dbReference type="EMBL" id="KB008016">
    <property type="protein sequence ID" value="ELR15943.1"/>
    <property type="molecule type" value="Genomic_DNA"/>
</dbReference>
<dbReference type="SMART" id="SM00449">
    <property type="entry name" value="SPRY"/>
    <property type="match status" value="1"/>
</dbReference>
<feature type="domain" description="B30.2/SPRY" evidence="2">
    <location>
        <begin position="1"/>
        <end position="132"/>
    </location>
</feature>
<feature type="region of interest" description="Disordered" evidence="1">
    <location>
        <begin position="505"/>
        <end position="537"/>
    </location>
</feature>
<dbReference type="SUPFAM" id="SSF49899">
    <property type="entry name" value="Concanavalin A-like lectins/glucanases"/>
    <property type="match status" value="1"/>
</dbReference>
<dbReference type="PROSITE" id="PS50188">
    <property type="entry name" value="B302_SPRY"/>
    <property type="match status" value="1"/>
</dbReference>
<dbReference type="Pfam" id="PF00622">
    <property type="entry name" value="SPRY"/>
    <property type="match status" value="1"/>
</dbReference>
<keyword evidence="4" id="KW-1185">Reference proteome</keyword>
<dbReference type="Gene3D" id="2.60.120.920">
    <property type="match status" value="1"/>
</dbReference>
<name>L8GTL1_ACACF</name>
<dbReference type="InterPro" id="IPR003877">
    <property type="entry name" value="SPRY_dom"/>
</dbReference>
<dbReference type="RefSeq" id="XP_004337956.1">
    <property type="nucleotide sequence ID" value="XM_004337908.1"/>
</dbReference>
<feature type="compositionally biased region" description="Pro residues" evidence="1">
    <location>
        <begin position="509"/>
        <end position="530"/>
    </location>
</feature>
<feature type="compositionally biased region" description="Basic and acidic residues" evidence="1">
    <location>
        <begin position="151"/>
        <end position="163"/>
    </location>
</feature>
<protein>
    <submittedName>
        <fullName evidence="3">SPRY domain containing protein</fullName>
    </submittedName>
</protein>
<dbReference type="InterPro" id="IPR001870">
    <property type="entry name" value="B30.2/SPRY"/>
</dbReference>
<dbReference type="GeneID" id="14916608"/>
<gene>
    <name evidence="3" type="ORF">ACA1_015800</name>
</gene>
<dbReference type="PANTHER" id="PTHR12864">
    <property type="entry name" value="RAN BINDING PROTEIN 9-RELATED"/>
    <property type="match status" value="1"/>
</dbReference>
<dbReference type="KEGG" id="acan:ACA1_015800"/>